<keyword evidence="4" id="KW-0963">Cytoplasm</keyword>
<evidence type="ECO:0000256" key="5">
    <source>
        <dbReference type="ARBA" id="ARBA00022723"/>
    </source>
</evidence>
<comment type="subcellular location">
    <subcellularLocation>
        <location evidence="2">Cytoplasm</location>
    </subcellularLocation>
    <subcellularLocation>
        <location evidence="1">Nucleus</location>
    </subcellularLocation>
</comment>
<keyword evidence="8" id="KW-0539">Nucleus</keyword>
<dbReference type="InterPro" id="IPR027443">
    <property type="entry name" value="IPNS-like_sf"/>
</dbReference>
<evidence type="ECO:0000256" key="4">
    <source>
        <dbReference type="ARBA" id="ARBA00022490"/>
    </source>
</evidence>
<dbReference type="InterPro" id="IPR005123">
    <property type="entry name" value="Oxoglu/Fe-dep_dioxygenase_dom"/>
</dbReference>
<keyword evidence="10" id="KW-0560">Oxidoreductase</keyword>
<dbReference type="AlphaFoldDB" id="A0A151S4M8"/>
<dbReference type="GO" id="GO:0005737">
    <property type="term" value="C:cytoplasm"/>
    <property type="evidence" value="ECO:0007669"/>
    <property type="project" value="UniProtKB-SubCell"/>
</dbReference>
<dbReference type="InterPro" id="IPR044861">
    <property type="entry name" value="IPNS-like_FE2OG_OXY"/>
</dbReference>
<dbReference type="GO" id="GO:0005634">
    <property type="term" value="C:nucleus"/>
    <property type="evidence" value="ECO:0007669"/>
    <property type="project" value="UniProtKB-SubCell"/>
</dbReference>
<proteinExistence type="inferred from homology"/>
<dbReference type="FunFam" id="2.60.120.330:FF:000015">
    <property type="entry name" value="Protein DMR6-LIKE OXYGENASE 1"/>
    <property type="match status" value="1"/>
</dbReference>
<dbReference type="EMBL" id="KQ483470">
    <property type="protein sequence ID" value="KYP49749.1"/>
    <property type="molecule type" value="Genomic_DNA"/>
</dbReference>
<dbReference type="InterPro" id="IPR050295">
    <property type="entry name" value="Plant_2OG-oxidoreductases"/>
</dbReference>
<protein>
    <submittedName>
        <fullName evidence="12">Protein SRG1</fullName>
    </submittedName>
</protein>
<organism evidence="12 13">
    <name type="scientific">Cajanus cajan</name>
    <name type="common">Pigeon pea</name>
    <name type="synonym">Cajanus indicus</name>
    <dbReference type="NCBI Taxonomy" id="3821"/>
    <lineage>
        <taxon>Eukaryota</taxon>
        <taxon>Viridiplantae</taxon>
        <taxon>Streptophyta</taxon>
        <taxon>Embryophyta</taxon>
        <taxon>Tracheophyta</taxon>
        <taxon>Spermatophyta</taxon>
        <taxon>Magnoliopsida</taxon>
        <taxon>eudicotyledons</taxon>
        <taxon>Gunneridae</taxon>
        <taxon>Pentapetalae</taxon>
        <taxon>rosids</taxon>
        <taxon>fabids</taxon>
        <taxon>Fabales</taxon>
        <taxon>Fabaceae</taxon>
        <taxon>Papilionoideae</taxon>
        <taxon>50 kb inversion clade</taxon>
        <taxon>NPAAA clade</taxon>
        <taxon>indigoferoid/millettioid clade</taxon>
        <taxon>Phaseoleae</taxon>
        <taxon>Cajanus</taxon>
    </lineage>
</organism>
<comment type="similarity">
    <text evidence="3 10">Belongs to the iron/ascorbate-dependent oxidoreductase family.</text>
</comment>
<dbReference type="Pfam" id="PF03171">
    <property type="entry name" value="2OG-FeII_Oxy"/>
    <property type="match status" value="1"/>
</dbReference>
<evidence type="ECO:0000256" key="2">
    <source>
        <dbReference type="ARBA" id="ARBA00004496"/>
    </source>
</evidence>
<evidence type="ECO:0000259" key="11">
    <source>
        <dbReference type="PROSITE" id="PS51471"/>
    </source>
</evidence>
<feature type="domain" description="Fe2OG dioxygenase" evidence="11">
    <location>
        <begin position="199"/>
        <end position="300"/>
    </location>
</feature>
<dbReference type="PROSITE" id="PS51471">
    <property type="entry name" value="FE2OG_OXY"/>
    <property type="match status" value="1"/>
</dbReference>
<evidence type="ECO:0000313" key="12">
    <source>
        <dbReference type="EMBL" id="KYP49749.1"/>
    </source>
</evidence>
<dbReference type="GO" id="GO:0016491">
    <property type="term" value="F:oxidoreductase activity"/>
    <property type="evidence" value="ECO:0007669"/>
    <property type="project" value="UniProtKB-KW"/>
</dbReference>
<sequence>MERGSSSSFSTLDTAQEKGLSCVPQQYVISTLHRPNLAPKEYANVAVIDVAALKNGSATRSRVVQEIRDACRRLGFFQVVNHGVGESVLDEALFVASKFFDLPTKEKVKLMSNDVHKPVRYGTSLKDGIDKVKFWRVFLKHYAHPLKDWIHMWPENPQDYREKMGIYCQEVKKLGLEVMMALIESLELDPTYLTKKIEDGMQVMAVNCYPPCPEPEIALGLPPHSDYSCLTILHQSLPGLEIMDLEDGTWKVVPHIPGALQVHVGDHFEVLSNGLYKSVVHRATLNKDRTRISITSLFSLGMDDKMETAKELVDDQHPKKYKKSSVRDFLDFLASNDIGEGKNFIDMLKVNYN</sequence>
<dbReference type="Gramene" id="C.cajan_28266.t">
    <property type="protein sequence ID" value="C.cajan_28266.t"/>
    <property type="gene ID" value="C.cajan_28266"/>
</dbReference>
<evidence type="ECO:0000256" key="9">
    <source>
        <dbReference type="ARBA" id="ARBA00059922"/>
    </source>
</evidence>
<keyword evidence="5 10" id="KW-0479">Metal-binding</keyword>
<keyword evidence="13" id="KW-1185">Reference proteome</keyword>
<dbReference type="Gene3D" id="2.60.120.330">
    <property type="entry name" value="B-lactam Antibiotic, Isopenicillin N Synthase, Chain"/>
    <property type="match status" value="1"/>
</dbReference>
<dbReference type="GO" id="GO:0031418">
    <property type="term" value="F:L-ascorbic acid binding"/>
    <property type="evidence" value="ECO:0007669"/>
    <property type="project" value="UniProtKB-KW"/>
</dbReference>
<dbReference type="GO" id="GO:0046872">
    <property type="term" value="F:metal ion binding"/>
    <property type="evidence" value="ECO:0007669"/>
    <property type="project" value="UniProtKB-KW"/>
</dbReference>
<evidence type="ECO:0000256" key="3">
    <source>
        <dbReference type="ARBA" id="ARBA00008056"/>
    </source>
</evidence>
<dbReference type="OMA" id="HYAHPLC"/>
<keyword evidence="7 10" id="KW-0408">Iron</keyword>
<evidence type="ECO:0000256" key="10">
    <source>
        <dbReference type="RuleBase" id="RU003682"/>
    </source>
</evidence>
<name>A0A151S4M8_CAJCA</name>
<evidence type="ECO:0000256" key="6">
    <source>
        <dbReference type="ARBA" id="ARBA00022896"/>
    </source>
</evidence>
<evidence type="ECO:0000313" key="13">
    <source>
        <dbReference type="Proteomes" id="UP000075243"/>
    </source>
</evidence>
<evidence type="ECO:0000256" key="1">
    <source>
        <dbReference type="ARBA" id="ARBA00004123"/>
    </source>
</evidence>
<dbReference type="Proteomes" id="UP000075243">
    <property type="component" value="Unassembled WGS sequence"/>
</dbReference>
<dbReference type="InterPro" id="IPR026992">
    <property type="entry name" value="DIOX_N"/>
</dbReference>
<accession>A0A151S4M8</accession>
<reference evidence="12" key="1">
    <citation type="journal article" date="2012" name="Nat. Biotechnol.">
        <title>Draft genome sequence of pigeonpea (Cajanus cajan), an orphan legume crop of resource-poor farmers.</title>
        <authorList>
            <person name="Varshney R.K."/>
            <person name="Chen W."/>
            <person name="Li Y."/>
            <person name="Bharti A.K."/>
            <person name="Saxena R.K."/>
            <person name="Schlueter J.A."/>
            <person name="Donoghue M.T."/>
            <person name="Azam S."/>
            <person name="Fan G."/>
            <person name="Whaley A.M."/>
            <person name="Farmer A.D."/>
            <person name="Sheridan J."/>
            <person name="Iwata A."/>
            <person name="Tuteja R."/>
            <person name="Penmetsa R.V."/>
            <person name="Wu W."/>
            <person name="Upadhyaya H.D."/>
            <person name="Yang S.P."/>
            <person name="Shah T."/>
            <person name="Saxena K.B."/>
            <person name="Michael T."/>
            <person name="McCombie W.R."/>
            <person name="Yang B."/>
            <person name="Zhang G."/>
            <person name="Yang H."/>
            <person name="Wang J."/>
            <person name="Spillane C."/>
            <person name="Cook D.R."/>
            <person name="May G.D."/>
            <person name="Xu X."/>
            <person name="Jackson S.A."/>
        </authorList>
    </citation>
    <scope>NUCLEOTIDE SEQUENCE [LARGE SCALE GENOMIC DNA]</scope>
</reference>
<comment type="function">
    <text evidence="9">Involved in the regulation of shoot development and salicylic acid (SA) homeostasis.</text>
</comment>
<dbReference type="Pfam" id="PF14226">
    <property type="entry name" value="DIOX_N"/>
    <property type="match status" value="1"/>
</dbReference>
<dbReference type="SUPFAM" id="SSF51197">
    <property type="entry name" value="Clavaminate synthase-like"/>
    <property type="match status" value="1"/>
</dbReference>
<gene>
    <name evidence="12" type="ORF">KK1_028525</name>
</gene>
<dbReference type="PANTHER" id="PTHR47991">
    <property type="entry name" value="OXOGLUTARATE/IRON-DEPENDENT DIOXYGENASE"/>
    <property type="match status" value="1"/>
</dbReference>
<evidence type="ECO:0000256" key="8">
    <source>
        <dbReference type="ARBA" id="ARBA00023242"/>
    </source>
</evidence>
<keyword evidence="6" id="KW-0847">Vitamin C</keyword>
<evidence type="ECO:0000256" key="7">
    <source>
        <dbReference type="ARBA" id="ARBA00023004"/>
    </source>
</evidence>